<evidence type="ECO:0000313" key="2">
    <source>
        <dbReference type="Proteomes" id="UP000645217"/>
    </source>
</evidence>
<accession>A0A917QPQ1</accession>
<keyword evidence="2" id="KW-1185">Reference proteome</keyword>
<reference evidence="1" key="1">
    <citation type="journal article" date="2014" name="Int. J. Syst. Evol. Microbiol.">
        <title>Complete genome sequence of Corynebacterium casei LMG S-19264T (=DSM 44701T), isolated from a smear-ripened cheese.</title>
        <authorList>
            <consortium name="US DOE Joint Genome Institute (JGI-PGF)"/>
            <person name="Walter F."/>
            <person name="Albersmeier A."/>
            <person name="Kalinowski J."/>
            <person name="Ruckert C."/>
        </authorList>
    </citation>
    <scope>NUCLEOTIDE SEQUENCE</scope>
    <source>
        <strain evidence="1">JCM 13064</strain>
    </source>
</reference>
<dbReference type="Proteomes" id="UP000645217">
    <property type="component" value="Unassembled WGS sequence"/>
</dbReference>
<gene>
    <name evidence="1" type="ORF">GCM10007964_00070</name>
</gene>
<protein>
    <submittedName>
        <fullName evidence="1">Uncharacterized protein</fullName>
    </submittedName>
</protein>
<reference evidence="1" key="2">
    <citation type="submission" date="2020-09" db="EMBL/GenBank/DDBJ databases">
        <authorList>
            <person name="Sun Q."/>
            <person name="Ohkuma M."/>
        </authorList>
    </citation>
    <scope>NUCLEOTIDE SEQUENCE</scope>
    <source>
        <strain evidence="1">JCM 13064</strain>
    </source>
</reference>
<proteinExistence type="predicted"/>
<comment type="caution">
    <text evidence="1">The sequence shown here is derived from an EMBL/GenBank/DDBJ whole genome shotgun (WGS) entry which is preliminary data.</text>
</comment>
<evidence type="ECO:0000313" key="1">
    <source>
        <dbReference type="EMBL" id="GGK60971.1"/>
    </source>
</evidence>
<sequence length="99" mass="10601">MTQPSHDDHAPRLLWAWDAETPAGDGARGVTRARDDARRELLAALDGMPAQSQGVIRAARLDTFASPEPGYAYGAVTLSAYRDDTGKTVVRSGPRPAKP</sequence>
<dbReference type="RefSeq" id="WP_189160819.1">
    <property type="nucleotide sequence ID" value="NZ_BMNT01000001.1"/>
</dbReference>
<dbReference type="AlphaFoldDB" id="A0A917QPQ1"/>
<organism evidence="1 2">
    <name type="scientific">Sphaerisporangium melleum</name>
    <dbReference type="NCBI Taxonomy" id="321316"/>
    <lineage>
        <taxon>Bacteria</taxon>
        <taxon>Bacillati</taxon>
        <taxon>Actinomycetota</taxon>
        <taxon>Actinomycetes</taxon>
        <taxon>Streptosporangiales</taxon>
        <taxon>Streptosporangiaceae</taxon>
        <taxon>Sphaerisporangium</taxon>
    </lineage>
</organism>
<dbReference type="EMBL" id="BMNT01000001">
    <property type="protein sequence ID" value="GGK60971.1"/>
    <property type="molecule type" value="Genomic_DNA"/>
</dbReference>
<name>A0A917QPQ1_9ACTN</name>